<evidence type="ECO:0000313" key="2">
    <source>
        <dbReference type="EMBL" id="CAD9366581.1"/>
    </source>
</evidence>
<gene>
    <name evidence="2" type="ORF">AAND1436_LOCUS2925</name>
</gene>
<feature type="region of interest" description="Disordered" evidence="1">
    <location>
        <begin position="165"/>
        <end position="209"/>
    </location>
</feature>
<sequence>MASSFSMIGCDCACPSGVPDVDTFEVMRQVSDASVFAAVASQVADDRLVTKMGDAWEAAHRTQKLREVRAGQMPACPSSQAPRYEKDPALQIAPRVNSRPSPPAQETATPTRPHTCFDREREIIVAEFFLQHGPGGMGDVAAEPTCQASEKDADLNKDKLMDAEAVGSASQRSPAKAQHLRGMARLPATPLSRRRAQPPTICQRGGPPI</sequence>
<reference evidence="2" key="1">
    <citation type="submission" date="2021-01" db="EMBL/GenBank/DDBJ databases">
        <authorList>
            <person name="Corre E."/>
            <person name="Pelletier E."/>
            <person name="Niang G."/>
            <person name="Scheremetjew M."/>
            <person name="Finn R."/>
            <person name="Kale V."/>
            <person name="Holt S."/>
            <person name="Cochrane G."/>
            <person name="Meng A."/>
            <person name="Brown T."/>
            <person name="Cohen L."/>
        </authorList>
    </citation>
    <scope>NUCLEOTIDE SEQUENCE</scope>
    <source>
        <strain evidence="2">CCMP2222</strain>
    </source>
</reference>
<evidence type="ECO:0000256" key="1">
    <source>
        <dbReference type="SAM" id="MobiDB-lite"/>
    </source>
</evidence>
<name>A0A7S2AFL5_9DINO</name>
<dbReference type="AlphaFoldDB" id="A0A7S2AFL5"/>
<dbReference type="EMBL" id="HBGQ01005753">
    <property type="protein sequence ID" value="CAD9366581.1"/>
    <property type="molecule type" value="Transcribed_RNA"/>
</dbReference>
<proteinExistence type="predicted"/>
<organism evidence="2">
    <name type="scientific">Alexandrium andersonii</name>
    <dbReference type="NCBI Taxonomy" id="327968"/>
    <lineage>
        <taxon>Eukaryota</taxon>
        <taxon>Sar</taxon>
        <taxon>Alveolata</taxon>
        <taxon>Dinophyceae</taxon>
        <taxon>Gonyaulacales</taxon>
        <taxon>Pyrocystaceae</taxon>
        <taxon>Alexandrium</taxon>
    </lineage>
</organism>
<accession>A0A7S2AFL5</accession>
<protein>
    <submittedName>
        <fullName evidence="2">Uncharacterized protein</fullName>
    </submittedName>
</protein>